<reference evidence="11" key="1">
    <citation type="journal article" date="2015" name="Proc. Natl. Acad. Sci. U.S.A.">
        <title>Genome sequencing of adzuki bean (Vigna angularis) provides insight into high starch and low fat accumulation and domestication.</title>
        <authorList>
            <person name="Yang K."/>
            <person name="Tian Z."/>
            <person name="Chen C."/>
            <person name="Luo L."/>
            <person name="Zhao B."/>
            <person name="Wang Z."/>
            <person name="Yu L."/>
            <person name="Li Y."/>
            <person name="Sun Y."/>
            <person name="Li W."/>
            <person name="Chen Y."/>
            <person name="Li Y."/>
            <person name="Zhang Y."/>
            <person name="Ai D."/>
            <person name="Zhao J."/>
            <person name="Shang C."/>
            <person name="Ma Y."/>
            <person name="Wu B."/>
            <person name="Wang M."/>
            <person name="Gao L."/>
            <person name="Sun D."/>
            <person name="Zhang P."/>
            <person name="Guo F."/>
            <person name="Wang W."/>
            <person name="Li Y."/>
            <person name="Wang J."/>
            <person name="Varshney R.K."/>
            <person name="Wang J."/>
            <person name="Ling H.Q."/>
            <person name="Wan P."/>
        </authorList>
    </citation>
    <scope>NUCLEOTIDE SEQUENCE</scope>
    <source>
        <strain evidence="11">cv. Jingnong 6</strain>
    </source>
</reference>
<dbReference type="Gene3D" id="1.10.3080.10">
    <property type="entry name" value="Clc chloride channel"/>
    <property type="match status" value="2"/>
</dbReference>
<feature type="transmembrane region" description="Helical" evidence="7">
    <location>
        <begin position="364"/>
        <end position="388"/>
    </location>
</feature>
<dbReference type="Pfam" id="PF00571">
    <property type="entry name" value="CBS"/>
    <property type="match status" value="2"/>
</dbReference>
<dbReference type="STRING" id="3914.A0A0L9UJP2"/>
<comment type="similarity">
    <text evidence="2 7">Belongs to the chloride channel (TC 2.A.49) family.</text>
</comment>
<dbReference type="InterPro" id="IPR014743">
    <property type="entry name" value="Cl-channel_core"/>
</dbReference>
<keyword evidence="5 7" id="KW-0472">Membrane</keyword>
<dbReference type="Gene3D" id="3.10.580.10">
    <property type="entry name" value="CBS-domain"/>
    <property type="match status" value="1"/>
</dbReference>
<dbReference type="EMBL" id="CM003375">
    <property type="protein sequence ID" value="KOM42963.1"/>
    <property type="molecule type" value="Genomic_DNA"/>
</dbReference>
<proteinExistence type="inferred from homology"/>
<dbReference type="GO" id="GO:0009507">
    <property type="term" value="C:chloroplast"/>
    <property type="evidence" value="ECO:0007669"/>
    <property type="project" value="TreeGrafter"/>
</dbReference>
<feature type="transmembrane region" description="Helical" evidence="7">
    <location>
        <begin position="97"/>
        <end position="117"/>
    </location>
</feature>
<organism evidence="10 11">
    <name type="scientific">Phaseolus angularis</name>
    <name type="common">Azuki bean</name>
    <name type="synonym">Vigna angularis</name>
    <dbReference type="NCBI Taxonomy" id="3914"/>
    <lineage>
        <taxon>Eukaryota</taxon>
        <taxon>Viridiplantae</taxon>
        <taxon>Streptophyta</taxon>
        <taxon>Embryophyta</taxon>
        <taxon>Tracheophyta</taxon>
        <taxon>Spermatophyta</taxon>
        <taxon>Magnoliopsida</taxon>
        <taxon>eudicotyledons</taxon>
        <taxon>Gunneridae</taxon>
        <taxon>Pentapetalae</taxon>
        <taxon>rosids</taxon>
        <taxon>fabids</taxon>
        <taxon>Fabales</taxon>
        <taxon>Fabaceae</taxon>
        <taxon>Papilionoideae</taxon>
        <taxon>50 kb inversion clade</taxon>
        <taxon>NPAAA clade</taxon>
        <taxon>indigoferoid/millettioid clade</taxon>
        <taxon>Phaseoleae</taxon>
        <taxon>Vigna</taxon>
    </lineage>
</organism>
<evidence type="ECO:0000256" key="2">
    <source>
        <dbReference type="ARBA" id="ARBA00009476"/>
    </source>
</evidence>
<dbReference type="AlphaFoldDB" id="A0A0L9UJP2"/>
<dbReference type="InterPro" id="IPR001807">
    <property type="entry name" value="ClC"/>
</dbReference>
<dbReference type="SMART" id="SM00116">
    <property type="entry name" value="CBS"/>
    <property type="match status" value="2"/>
</dbReference>
<dbReference type="InterPro" id="IPR000644">
    <property type="entry name" value="CBS_dom"/>
</dbReference>
<keyword evidence="6" id="KW-0129">CBS domain</keyword>
<evidence type="ECO:0000256" key="6">
    <source>
        <dbReference type="PROSITE-ProRule" id="PRU00703"/>
    </source>
</evidence>
<feature type="transmembrane region" description="Helical" evidence="7">
    <location>
        <begin position="326"/>
        <end position="344"/>
    </location>
</feature>
<evidence type="ECO:0000256" key="8">
    <source>
        <dbReference type="SAM" id="MobiDB-lite"/>
    </source>
</evidence>
<keyword evidence="7" id="KW-0868">Chloride</keyword>
<dbReference type="PANTHER" id="PTHR43427">
    <property type="entry name" value="CHLORIDE CHANNEL PROTEIN CLC-E"/>
    <property type="match status" value="1"/>
</dbReference>
<dbReference type="CDD" id="cd00400">
    <property type="entry name" value="Voltage_gated_ClC"/>
    <property type="match status" value="1"/>
</dbReference>
<feature type="region of interest" description="Disordered" evidence="8">
    <location>
        <begin position="55"/>
        <end position="78"/>
    </location>
</feature>
<dbReference type="FunFam" id="3.10.580.10:FF:000031">
    <property type="entry name" value="Chloride channel protein"/>
    <property type="match status" value="1"/>
</dbReference>
<protein>
    <recommendedName>
        <fullName evidence="7">Chloride channel protein</fullName>
    </recommendedName>
</protein>
<sequence length="657" mass="70651">MSESDQRRLLGLSEDDVEARGSELAVVNGGGGINSNNKGLRDLLRLSGHRQSFKRIEKEEERDRDRDRDRREQNRHHHDVDLDSSVEVLGDSAPPEWALLLIGCLIGLTTGLFVAFFNKGRLADTWHRILLIPVTGGVIVGMMCGLLEILDQIKQSTASQTQGFDFLAGIFPTIKAIQAAVTLGTGCSLGPEGPSVDIGKSCANGFSLMMEHNRERKIALVAAGAAAGISSGFNAPVAGCFFAIETVLRPLRAENSPPFTTAMIILASVISSTVSNVLQGIKSAFTIPEYDLKSAAAPGIWLLTQLVVSKVIATALCKGSGLVGGLYAPSLMIGAAAGAVFGGFSAEVINSAIPGNAAVAQPPAYALVGMAATLASVCSVPLTSVLLLFELTKDYRILLPLMGAVGLAIWVPSVTNQAKESDTPDASSSLRGYSPVSHAGDDNEGNWRQVNDGNDLELHIVGDGADLETTDKELLLDNLQVSQAMSKQYCKVLSSAILKDAIKLMHDSQQNCVLVVDKEDFLEGILTYGDIRRCLSQESHDTLKSGLVVVDSNTCLVSSVCTRGMSYRGRERGILTCYPNTSLAMAKELMEAKGIKQLPVVKRGGDQSRERKRRIVGLLHYDALWHCLRFFLESDSCLLYSYTTPNLGFPLQRIECH</sequence>
<accession>A0A0L9UJP2</accession>
<dbReference type="GO" id="GO:0016020">
    <property type="term" value="C:membrane"/>
    <property type="evidence" value="ECO:0007669"/>
    <property type="project" value="UniProtKB-SubCell"/>
</dbReference>
<comment type="subcellular location">
    <subcellularLocation>
        <location evidence="1 7">Membrane</location>
        <topology evidence="1 7">Multi-pass membrane protein</topology>
    </subcellularLocation>
</comment>
<evidence type="ECO:0000256" key="5">
    <source>
        <dbReference type="ARBA" id="ARBA00023136"/>
    </source>
</evidence>
<evidence type="ECO:0000256" key="7">
    <source>
        <dbReference type="RuleBase" id="RU361221"/>
    </source>
</evidence>
<feature type="compositionally biased region" description="Polar residues" evidence="8">
    <location>
        <begin position="418"/>
        <end position="431"/>
    </location>
</feature>
<evidence type="ECO:0000256" key="4">
    <source>
        <dbReference type="ARBA" id="ARBA00022989"/>
    </source>
</evidence>
<evidence type="ECO:0000256" key="3">
    <source>
        <dbReference type="ARBA" id="ARBA00022692"/>
    </source>
</evidence>
<keyword evidence="3 7" id="KW-0812">Transmembrane</keyword>
<dbReference type="SUPFAM" id="SSF81340">
    <property type="entry name" value="Clc chloride channel"/>
    <property type="match status" value="1"/>
</dbReference>
<feature type="domain" description="CBS" evidence="9">
    <location>
        <begin position="570"/>
        <end position="636"/>
    </location>
</feature>
<feature type="region of interest" description="Disordered" evidence="8">
    <location>
        <begin position="418"/>
        <end position="448"/>
    </location>
</feature>
<feature type="compositionally biased region" description="Basic and acidic residues" evidence="8">
    <location>
        <begin position="55"/>
        <end position="72"/>
    </location>
</feature>
<dbReference type="PROSITE" id="PS51371">
    <property type="entry name" value="CBS"/>
    <property type="match status" value="2"/>
</dbReference>
<dbReference type="Gramene" id="KOM42963">
    <property type="protein sequence ID" value="KOM42963"/>
    <property type="gene ID" value="LR48_Vigan05g056700"/>
</dbReference>
<feature type="transmembrane region" description="Helical" evidence="7">
    <location>
        <begin position="218"/>
        <end position="244"/>
    </location>
</feature>
<feature type="transmembrane region" description="Helical" evidence="7">
    <location>
        <begin position="395"/>
        <end position="413"/>
    </location>
</feature>
<name>A0A0L9UJP2_PHAAN</name>
<dbReference type="PANTHER" id="PTHR43427:SF3">
    <property type="entry name" value="CHLORIDE CHANNEL PROTEIN CLC-F"/>
    <property type="match status" value="1"/>
</dbReference>
<dbReference type="SUPFAM" id="SSF54631">
    <property type="entry name" value="CBS-domain pair"/>
    <property type="match status" value="1"/>
</dbReference>
<feature type="transmembrane region" description="Helical" evidence="7">
    <location>
        <begin position="259"/>
        <end position="278"/>
    </location>
</feature>
<evidence type="ECO:0000313" key="11">
    <source>
        <dbReference type="Proteomes" id="UP000053144"/>
    </source>
</evidence>
<evidence type="ECO:0000259" key="9">
    <source>
        <dbReference type="PROSITE" id="PS51371"/>
    </source>
</evidence>
<dbReference type="OMA" id="MKARGEM"/>
<feature type="domain" description="CBS" evidence="9">
    <location>
        <begin position="485"/>
        <end position="542"/>
    </location>
</feature>
<dbReference type="Proteomes" id="UP000053144">
    <property type="component" value="Chromosome 5"/>
</dbReference>
<keyword evidence="7" id="KW-0406">Ion transport</keyword>
<keyword evidence="4 7" id="KW-1133">Transmembrane helix</keyword>
<dbReference type="PRINTS" id="PR00762">
    <property type="entry name" value="CLCHANNEL"/>
</dbReference>
<dbReference type="Pfam" id="PF00654">
    <property type="entry name" value="Voltage_CLC"/>
    <property type="match status" value="2"/>
</dbReference>
<feature type="transmembrane region" description="Helical" evidence="7">
    <location>
        <begin position="129"/>
        <end position="150"/>
    </location>
</feature>
<dbReference type="CDD" id="cd04592">
    <property type="entry name" value="CBS_pair_voltage-gated_CLC_euk_bac"/>
    <property type="match status" value="1"/>
</dbReference>
<evidence type="ECO:0000256" key="1">
    <source>
        <dbReference type="ARBA" id="ARBA00004141"/>
    </source>
</evidence>
<evidence type="ECO:0000313" key="10">
    <source>
        <dbReference type="EMBL" id="KOM42963.1"/>
    </source>
</evidence>
<dbReference type="GO" id="GO:0005794">
    <property type="term" value="C:Golgi apparatus"/>
    <property type="evidence" value="ECO:0007669"/>
    <property type="project" value="TreeGrafter"/>
</dbReference>
<keyword evidence="7" id="KW-0813">Transport</keyword>
<comment type="caution">
    <text evidence="7">Lacks conserved residue(s) required for the propagation of feature annotation.</text>
</comment>
<dbReference type="InterPro" id="IPR046342">
    <property type="entry name" value="CBS_dom_sf"/>
</dbReference>
<dbReference type="GO" id="GO:0005254">
    <property type="term" value="F:chloride channel activity"/>
    <property type="evidence" value="ECO:0007669"/>
    <property type="project" value="UniProtKB-UniRule"/>
</dbReference>
<gene>
    <name evidence="10" type="ORF">LR48_Vigan05g056700</name>
</gene>
<dbReference type="InterPro" id="IPR050368">
    <property type="entry name" value="ClC-type_chloride_channel"/>
</dbReference>